<dbReference type="RefSeq" id="WP_013840502.1">
    <property type="nucleotide sequence ID" value="NC_015589.1"/>
</dbReference>
<reference evidence="7 8" key="2">
    <citation type="journal article" date="2012" name="Stand. Genomic Sci.">
        <title>Complete genome sequence of the sulfate-reducing firmicute Desulfotomaculum ruminis type strain (DL(T)).</title>
        <authorList>
            <person name="Spring S."/>
            <person name="Visser M."/>
            <person name="Lu M."/>
            <person name="Copeland A."/>
            <person name="Lapidus A."/>
            <person name="Lucas S."/>
            <person name="Cheng J.F."/>
            <person name="Han C."/>
            <person name="Tapia R."/>
            <person name="Goodwin L.A."/>
            <person name="Pitluck S."/>
            <person name="Ivanova N."/>
            <person name="Land M."/>
            <person name="Hauser L."/>
            <person name="Larimer F."/>
            <person name="Rohde M."/>
            <person name="Goker M."/>
            <person name="Detter J.C."/>
            <person name="Kyrpides N.C."/>
            <person name="Woyke T."/>
            <person name="Schaap P.J."/>
            <person name="Plugge C.M."/>
            <person name="Muyzer G."/>
            <person name="Kuever J."/>
            <person name="Pereira I.A."/>
            <person name="Parshina S.N."/>
            <person name="Bernier-Latmani R."/>
            <person name="Stams A.J."/>
            <person name="Klenk H.P."/>
        </authorList>
    </citation>
    <scope>NUCLEOTIDE SEQUENCE [LARGE SCALE GENOMIC DNA]</scope>
    <source>
        <strain evidence="8">ATCC 23193 / DSM 2154 / NCIB 8452 / DL</strain>
    </source>
</reference>
<gene>
    <name evidence="7" type="ordered locus">Desru_0439</name>
</gene>
<dbReference type="PANTHER" id="PTHR13932">
    <property type="entry name" value="COPROPORPHYRINIGEN III OXIDASE"/>
    <property type="match status" value="1"/>
</dbReference>
<evidence type="ECO:0000313" key="7">
    <source>
        <dbReference type="EMBL" id="AEG58727.1"/>
    </source>
</evidence>
<evidence type="ECO:0000256" key="4">
    <source>
        <dbReference type="ARBA" id="ARBA00023004"/>
    </source>
</evidence>
<dbReference type="InterPro" id="IPR034505">
    <property type="entry name" value="Coproporphyrinogen-III_oxidase"/>
</dbReference>
<evidence type="ECO:0000256" key="1">
    <source>
        <dbReference type="ARBA" id="ARBA00017228"/>
    </source>
</evidence>
<dbReference type="GO" id="GO:0005737">
    <property type="term" value="C:cytoplasm"/>
    <property type="evidence" value="ECO:0007669"/>
    <property type="project" value="TreeGrafter"/>
</dbReference>
<dbReference type="Proteomes" id="UP000009234">
    <property type="component" value="Chromosome"/>
</dbReference>
<evidence type="ECO:0000256" key="5">
    <source>
        <dbReference type="ARBA" id="ARBA00023014"/>
    </source>
</evidence>
<dbReference type="OrthoDB" id="9808022at2"/>
<dbReference type="CDD" id="cd01335">
    <property type="entry name" value="Radical_SAM"/>
    <property type="match status" value="1"/>
</dbReference>
<dbReference type="GO" id="GO:0051539">
    <property type="term" value="F:4 iron, 4 sulfur cluster binding"/>
    <property type="evidence" value="ECO:0007669"/>
    <property type="project" value="TreeGrafter"/>
</dbReference>
<dbReference type="InterPro" id="IPR006638">
    <property type="entry name" value="Elp3/MiaA/NifB-like_rSAM"/>
</dbReference>
<accession>F6DRH3</accession>
<dbReference type="GO" id="GO:0003824">
    <property type="term" value="F:catalytic activity"/>
    <property type="evidence" value="ECO:0007669"/>
    <property type="project" value="InterPro"/>
</dbReference>
<dbReference type="HOGENOM" id="CLU_027579_3_1_9"/>
<proteinExistence type="predicted"/>
<dbReference type="Gene3D" id="3.20.20.70">
    <property type="entry name" value="Aldolase class I"/>
    <property type="match status" value="1"/>
</dbReference>
<evidence type="ECO:0000256" key="3">
    <source>
        <dbReference type="ARBA" id="ARBA00022723"/>
    </source>
</evidence>
<dbReference type="PROSITE" id="PS51918">
    <property type="entry name" value="RADICAL_SAM"/>
    <property type="match status" value="1"/>
</dbReference>
<dbReference type="STRING" id="696281.Desru_0439"/>
<keyword evidence="2" id="KW-0949">S-adenosyl-L-methionine</keyword>
<dbReference type="PANTHER" id="PTHR13932:SF5">
    <property type="entry name" value="RADICAL S-ADENOSYL METHIONINE DOMAIN-CONTAINING PROTEIN 1, MITOCHONDRIAL"/>
    <property type="match status" value="1"/>
</dbReference>
<dbReference type="GO" id="GO:0046872">
    <property type="term" value="F:metal ion binding"/>
    <property type="evidence" value="ECO:0007669"/>
    <property type="project" value="UniProtKB-KW"/>
</dbReference>
<keyword evidence="3" id="KW-0479">Metal-binding</keyword>
<evidence type="ECO:0000259" key="6">
    <source>
        <dbReference type="PROSITE" id="PS51918"/>
    </source>
</evidence>
<feature type="domain" description="Radical SAM core" evidence="6">
    <location>
        <begin position="29"/>
        <end position="258"/>
    </location>
</feature>
<name>F6DRH3_DESRL</name>
<dbReference type="SUPFAM" id="SSF102114">
    <property type="entry name" value="Radical SAM enzymes"/>
    <property type="match status" value="1"/>
</dbReference>
<dbReference type="InterPro" id="IPR013785">
    <property type="entry name" value="Aldolase_TIM"/>
</dbReference>
<dbReference type="AlphaFoldDB" id="F6DRH3"/>
<dbReference type="SFLD" id="SFLDS00029">
    <property type="entry name" value="Radical_SAM"/>
    <property type="match status" value="1"/>
</dbReference>
<dbReference type="GO" id="GO:0006779">
    <property type="term" value="P:porphyrin-containing compound biosynthetic process"/>
    <property type="evidence" value="ECO:0007669"/>
    <property type="project" value="TreeGrafter"/>
</dbReference>
<dbReference type="Pfam" id="PF04055">
    <property type="entry name" value="Radical_SAM"/>
    <property type="match status" value="1"/>
</dbReference>
<dbReference type="EMBL" id="CP002780">
    <property type="protein sequence ID" value="AEG58727.1"/>
    <property type="molecule type" value="Genomic_DNA"/>
</dbReference>
<keyword evidence="8" id="KW-1185">Reference proteome</keyword>
<reference evidence="8" key="1">
    <citation type="submission" date="2011-05" db="EMBL/GenBank/DDBJ databases">
        <title>Complete sequence of Desulfotomaculum ruminis DSM 2154.</title>
        <authorList>
            <person name="Lucas S."/>
            <person name="Copeland A."/>
            <person name="Lapidus A."/>
            <person name="Cheng J.-F."/>
            <person name="Goodwin L."/>
            <person name="Pitluck S."/>
            <person name="Lu M."/>
            <person name="Detter J.C."/>
            <person name="Han C."/>
            <person name="Tapia R."/>
            <person name="Land M."/>
            <person name="Hauser L."/>
            <person name="Kyrpides N."/>
            <person name="Ivanova N."/>
            <person name="Mikhailova N."/>
            <person name="Pagani I."/>
            <person name="Stams A.J.M."/>
            <person name="Plugge C.M."/>
            <person name="Muyzer G."/>
            <person name="Kuever J."/>
            <person name="Parshina S.N."/>
            <person name="Ivanova A.E."/>
            <person name="Nazina T.N."/>
            <person name="Brambilla E."/>
            <person name="Spring S."/>
            <person name="Klenk H.-P."/>
            <person name="Woyke T."/>
        </authorList>
    </citation>
    <scope>NUCLEOTIDE SEQUENCE [LARGE SCALE GENOMIC DNA]</scope>
    <source>
        <strain evidence="8">ATCC 23193 / DSM 2154 / NCIB 8452 / DL</strain>
    </source>
</reference>
<dbReference type="SFLD" id="SFLDG01065">
    <property type="entry name" value="anaerobic_coproporphyrinogen-I"/>
    <property type="match status" value="1"/>
</dbReference>
<dbReference type="KEGG" id="dru:Desru_0439"/>
<evidence type="ECO:0000313" key="8">
    <source>
        <dbReference type="Proteomes" id="UP000009234"/>
    </source>
</evidence>
<organism evidence="7 8">
    <name type="scientific">Desulforamulus ruminis (strain ATCC 23193 / DSM 2154 / NCIMB 8452 / DL)</name>
    <name type="common">Desulfotomaculum ruminis</name>
    <dbReference type="NCBI Taxonomy" id="696281"/>
    <lineage>
        <taxon>Bacteria</taxon>
        <taxon>Bacillati</taxon>
        <taxon>Bacillota</taxon>
        <taxon>Clostridia</taxon>
        <taxon>Eubacteriales</taxon>
        <taxon>Peptococcaceae</taxon>
        <taxon>Desulforamulus</taxon>
    </lineage>
</organism>
<dbReference type="eggNOG" id="COG0635">
    <property type="taxonomic scope" value="Bacteria"/>
</dbReference>
<dbReference type="InterPro" id="IPR058240">
    <property type="entry name" value="rSAM_sf"/>
</dbReference>
<dbReference type="SMART" id="SM00729">
    <property type="entry name" value="Elp3"/>
    <property type="match status" value="1"/>
</dbReference>
<keyword evidence="5" id="KW-0411">Iron-sulfur</keyword>
<evidence type="ECO:0000256" key="2">
    <source>
        <dbReference type="ARBA" id="ARBA00022691"/>
    </source>
</evidence>
<sequence length="423" mass="49927">MITRLFRRMIGKKDQFLFKGYQEGLVQFQAMDAETGIYLHIPFCKTLCPYCPYNKVLYNADQAQKYKTALLQELILYEKYMNSKRISSIYIGGGTPTLLLPELREVLDFIRERYGFAGDIGIEIHPNQANEKLFEELQDLGVNLISLGVQTFNDQILKFLGRNYGSRHIEQVLATVQKYHFKCVDIDLMTNLPGQTLEDIRCDLKKIYAYKIDQLSIYPLILFPMTNLGQQIEQRGFSRFNELQEGRILKLIDKISTEHGYQRSSVWTYGKNPHSRYTSVTRESFVGFGAGATSLFGNYFYLNTFDVDEYIRALKEKRMPINLVSTLSAREQMIFWIFWRCYDGMIDARTFQTRFNKDPEQEFKLLFRLLRMLGITKKQGSQILLTDWGRWAYHYVEKQYSLHYLNHLWEQSMKHPWIDEIKI</sequence>
<protein>
    <recommendedName>
        <fullName evidence="1">Heme chaperone HemW</fullName>
    </recommendedName>
</protein>
<dbReference type="InterPro" id="IPR007197">
    <property type="entry name" value="rSAM"/>
</dbReference>
<keyword evidence="4" id="KW-0408">Iron</keyword>